<dbReference type="OrthoDB" id="3552888at2759"/>
<gene>
    <name evidence="2" type="ORF">HYALB_00010633</name>
</gene>
<keyword evidence="3" id="KW-1185">Reference proteome</keyword>
<evidence type="ECO:0000313" key="3">
    <source>
        <dbReference type="Proteomes" id="UP000701801"/>
    </source>
</evidence>
<dbReference type="EMBL" id="CAJVRM010000102">
    <property type="protein sequence ID" value="CAG8974382.1"/>
    <property type="molecule type" value="Genomic_DNA"/>
</dbReference>
<evidence type="ECO:0000313" key="2">
    <source>
        <dbReference type="EMBL" id="CAG8974382.1"/>
    </source>
</evidence>
<dbReference type="AlphaFoldDB" id="A0A9N9LK51"/>
<comment type="caution">
    <text evidence="2">The sequence shown here is derived from an EMBL/GenBank/DDBJ whole genome shotgun (WGS) entry which is preliminary data.</text>
</comment>
<accession>A0A9N9LK51</accession>
<evidence type="ECO:0008006" key="4">
    <source>
        <dbReference type="Google" id="ProtNLM"/>
    </source>
</evidence>
<evidence type="ECO:0000256" key="1">
    <source>
        <dbReference type="SAM" id="SignalP"/>
    </source>
</evidence>
<protein>
    <recommendedName>
        <fullName evidence="4">Secreted protein</fullName>
    </recommendedName>
</protein>
<reference evidence="2" key="1">
    <citation type="submission" date="2021-07" db="EMBL/GenBank/DDBJ databases">
        <authorList>
            <person name="Durling M."/>
        </authorList>
    </citation>
    <scope>NUCLEOTIDE SEQUENCE</scope>
</reference>
<organism evidence="2 3">
    <name type="scientific">Hymenoscyphus albidus</name>
    <dbReference type="NCBI Taxonomy" id="595503"/>
    <lineage>
        <taxon>Eukaryota</taxon>
        <taxon>Fungi</taxon>
        <taxon>Dikarya</taxon>
        <taxon>Ascomycota</taxon>
        <taxon>Pezizomycotina</taxon>
        <taxon>Leotiomycetes</taxon>
        <taxon>Helotiales</taxon>
        <taxon>Helotiaceae</taxon>
        <taxon>Hymenoscyphus</taxon>
    </lineage>
</organism>
<name>A0A9N9LK51_9HELO</name>
<feature type="signal peptide" evidence="1">
    <location>
        <begin position="1"/>
        <end position="23"/>
    </location>
</feature>
<feature type="chain" id="PRO_5040218708" description="Secreted protein" evidence="1">
    <location>
        <begin position="24"/>
        <end position="167"/>
    </location>
</feature>
<proteinExistence type="predicted"/>
<keyword evidence="1" id="KW-0732">Signal</keyword>
<sequence>MKMLTRTILFFLGTMGMLSMVLAAYGDPAVEHGRTKFRDRSLETRQQHALCVCDQHGWQPAGGGDLTNRLRSSDQCTVKARSVNRVRCAGGGNADIIELWNDSGSEQSVPCGTVADYAEDIKTSCQGCGQKFGGPHNEWDVVLRSVESAKGEGGCEMHLEGIGHAKD</sequence>
<dbReference type="Proteomes" id="UP000701801">
    <property type="component" value="Unassembled WGS sequence"/>
</dbReference>